<proteinExistence type="predicted"/>
<feature type="domain" description="DUF4283" evidence="2">
    <location>
        <begin position="144"/>
        <end position="227"/>
    </location>
</feature>
<dbReference type="InterPro" id="IPR040256">
    <property type="entry name" value="At4g02000-like"/>
</dbReference>
<feature type="region of interest" description="Disordered" evidence="1">
    <location>
        <begin position="443"/>
        <end position="490"/>
    </location>
</feature>
<dbReference type="Pfam" id="PF14111">
    <property type="entry name" value="DUF4283"/>
    <property type="match status" value="1"/>
</dbReference>
<gene>
    <name evidence="3" type="ORF">RHGRI_037249</name>
</gene>
<reference evidence="3 4" key="1">
    <citation type="submission" date="2020-08" db="EMBL/GenBank/DDBJ databases">
        <title>Plant Genome Project.</title>
        <authorList>
            <person name="Zhang R.-G."/>
        </authorList>
    </citation>
    <scope>NUCLEOTIDE SEQUENCE [LARGE SCALE GENOMIC DNA]</scope>
    <source>
        <strain evidence="3">WSP0</strain>
        <tissue evidence="3">Leaf</tissue>
    </source>
</reference>
<dbReference type="PANTHER" id="PTHR31286:SF99">
    <property type="entry name" value="DUF4283 DOMAIN-CONTAINING PROTEIN"/>
    <property type="match status" value="1"/>
</dbReference>
<feature type="compositionally biased region" description="Basic residues" evidence="1">
    <location>
        <begin position="477"/>
        <end position="490"/>
    </location>
</feature>
<evidence type="ECO:0000313" key="4">
    <source>
        <dbReference type="Proteomes" id="UP000823749"/>
    </source>
</evidence>
<organism evidence="3 4">
    <name type="scientific">Rhododendron griersonianum</name>
    <dbReference type="NCBI Taxonomy" id="479676"/>
    <lineage>
        <taxon>Eukaryota</taxon>
        <taxon>Viridiplantae</taxon>
        <taxon>Streptophyta</taxon>
        <taxon>Embryophyta</taxon>
        <taxon>Tracheophyta</taxon>
        <taxon>Spermatophyta</taxon>
        <taxon>Magnoliopsida</taxon>
        <taxon>eudicotyledons</taxon>
        <taxon>Gunneridae</taxon>
        <taxon>Pentapetalae</taxon>
        <taxon>asterids</taxon>
        <taxon>Ericales</taxon>
        <taxon>Ericaceae</taxon>
        <taxon>Ericoideae</taxon>
        <taxon>Rhodoreae</taxon>
        <taxon>Rhododendron</taxon>
    </lineage>
</organism>
<evidence type="ECO:0000259" key="2">
    <source>
        <dbReference type="Pfam" id="PF14111"/>
    </source>
</evidence>
<evidence type="ECO:0000313" key="3">
    <source>
        <dbReference type="EMBL" id="KAG5516468.1"/>
    </source>
</evidence>
<dbReference type="Proteomes" id="UP000823749">
    <property type="component" value="Chromosome 13"/>
</dbReference>
<dbReference type="PANTHER" id="PTHR31286">
    <property type="entry name" value="GLYCINE-RICH CELL WALL STRUCTURAL PROTEIN 1.8-LIKE"/>
    <property type="match status" value="1"/>
</dbReference>
<name>A0AAV6HRJ1_9ERIC</name>
<protein>
    <recommendedName>
        <fullName evidence="2">DUF4283 domain-containing protein</fullName>
    </recommendedName>
</protein>
<sequence length="490" mass="53671">MAGDLVAEFPDLLQSIPPRIRVLGSPISRVSPRVDIIERLEKASIPTMESIIDGPAAKQIRDLNQEVSQLKWLLAEKEKLLGSKQLAPASPGTSLPVASVMTSWKDRVVVNSSAPRMDLQYFSPTVVNEKIVVQPPEEVVSLGIEKWKDCVVGYFLDKKLSFNAVKSIAEKVWAKFGLIDVLSNEEGFFFFRFDKAGAFRAVIEAGPWHFWGRLLILKQWHPHMSFAKDQVKTIPIWAQFYNVPLDLWTAQGLSYVASAVGKPLYADSMTEQCSRFNYAKICVEVGVDSALPDSFDLVLANGDKFAIKVWYPWKPLKCSKCQVFGHKNCFETSGGAPQIDPKQIWVAKRSRNVLEQAVIQEDPKKLVLSAVTIVPEVGMVSVPTIDGSLVVESGSTDMPSVPMVELVRGKAQSPVGFKTSGGTGSGASSSQNMFSVLQSAVDGSVTDGDPSSLLPTEDEFADGMIKGLDPIEVPAPKKGRGRNKKQLSQC</sequence>
<dbReference type="EMBL" id="JACTNZ010000013">
    <property type="protein sequence ID" value="KAG5516468.1"/>
    <property type="molecule type" value="Genomic_DNA"/>
</dbReference>
<dbReference type="AlphaFoldDB" id="A0AAV6HRJ1"/>
<evidence type="ECO:0000256" key="1">
    <source>
        <dbReference type="SAM" id="MobiDB-lite"/>
    </source>
</evidence>
<comment type="caution">
    <text evidence="3">The sequence shown here is derived from an EMBL/GenBank/DDBJ whole genome shotgun (WGS) entry which is preliminary data.</text>
</comment>
<keyword evidence="4" id="KW-1185">Reference proteome</keyword>
<accession>A0AAV6HRJ1</accession>
<dbReference type="InterPro" id="IPR025558">
    <property type="entry name" value="DUF4283"/>
</dbReference>